<evidence type="ECO:0000256" key="2">
    <source>
        <dbReference type="ARBA" id="ARBA00022980"/>
    </source>
</evidence>
<dbReference type="GeneID" id="57569776"/>
<evidence type="ECO:0000313" key="6">
    <source>
        <dbReference type="EMBL" id="KJV58218.1"/>
    </source>
</evidence>
<protein>
    <recommendedName>
        <fullName evidence="4 5">Large ribosomal subunit protein uL29</fullName>
    </recommendedName>
</protein>
<dbReference type="InterPro" id="IPR036049">
    <property type="entry name" value="Ribosomal_uL29_sf"/>
</dbReference>
<dbReference type="PANTHER" id="PTHR10916">
    <property type="entry name" value="60S RIBOSOMAL PROTEIN L35/50S RIBOSOMAL PROTEIN L29"/>
    <property type="match status" value="1"/>
</dbReference>
<keyword evidence="3 5" id="KW-0687">Ribonucleoprotein</keyword>
<name>A0A0F3MR14_RICFI</name>
<evidence type="ECO:0000313" key="7">
    <source>
        <dbReference type="Proteomes" id="UP000033475"/>
    </source>
</evidence>
<dbReference type="SMR" id="A0A0F3MR14"/>
<dbReference type="InterPro" id="IPR050063">
    <property type="entry name" value="Ribosomal_protein_uL29"/>
</dbReference>
<reference evidence="6 7" key="1">
    <citation type="submission" date="2015-01" db="EMBL/GenBank/DDBJ databases">
        <title>Genome Sequencing of Rickettsiales.</title>
        <authorList>
            <person name="Daugherty S.C."/>
            <person name="Su Q."/>
            <person name="Abolude K."/>
            <person name="Beier-Sexton M."/>
            <person name="Carlyon J.A."/>
            <person name="Carter R."/>
            <person name="Day N.P."/>
            <person name="Dumler S.J."/>
            <person name="Dyachenko V."/>
            <person name="Godinez A."/>
            <person name="Kurtti T.J."/>
            <person name="Lichay M."/>
            <person name="Mullins K.E."/>
            <person name="Ott S."/>
            <person name="Pappas-Brown V."/>
            <person name="Paris D.H."/>
            <person name="Patel P."/>
            <person name="Richards A.L."/>
            <person name="Sadzewicz L."/>
            <person name="Sears K."/>
            <person name="Seidman D."/>
            <person name="Sengamalay N."/>
            <person name="Stenos J."/>
            <person name="Tallon L.J."/>
            <person name="Vincent G."/>
            <person name="Fraser C.M."/>
            <person name="Munderloh U."/>
            <person name="Dunning-Hotopp J.C."/>
        </authorList>
    </citation>
    <scope>NUCLEOTIDE SEQUENCE [LARGE SCALE GENOMIC DNA]</scope>
    <source>
        <strain evidence="6 7">Pedreira</strain>
    </source>
</reference>
<dbReference type="NCBIfam" id="TIGR00012">
    <property type="entry name" value="L29"/>
    <property type="match status" value="1"/>
</dbReference>
<dbReference type="Gene3D" id="1.10.287.310">
    <property type="match status" value="1"/>
</dbReference>
<evidence type="ECO:0000256" key="4">
    <source>
        <dbReference type="ARBA" id="ARBA00035204"/>
    </source>
</evidence>
<gene>
    <name evidence="5 6" type="primary">rpmC</name>
    <name evidence="6" type="ORF">RFEPED_0594</name>
</gene>
<dbReference type="EMBL" id="LANQ01000001">
    <property type="protein sequence ID" value="KJV58218.1"/>
    <property type="molecule type" value="Genomic_DNA"/>
</dbReference>
<keyword evidence="2 5" id="KW-0689">Ribosomal protein</keyword>
<sequence>MNDLKLLRSKLSTETIEELYKNLNLLKKELFNLRFQQALGELKNTSRFSLVKKSIARIKTELTKRSNSEEY</sequence>
<dbReference type="GO" id="GO:0022625">
    <property type="term" value="C:cytosolic large ribosomal subunit"/>
    <property type="evidence" value="ECO:0007669"/>
    <property type="project" value="TreeGrafter"/>
</dbReference>
<dbReference type="PATRIC" id="fig|1359196.3.peg.578"/>
<dbReference type="SUPFAM" id="SSF46561">
    <property type="entry name" value="Ribosomal protein L29 (L29p)"/>
    <property type="match status" value="1"/>
</dbReference>
<dbReference type="Pfam" id="PF00831">
    <property type="entry name" value="Ribosomal_L29"/>
    <property type="match status" value="1"/>
</dbReference>
<dbReference type="GO" id="GO:0006412">
    <property type="term" value="P:translation"/>
    <property type="evidence" value="ECO:0007669"/>
    <property type="project" value="UniProtKB-UniRule"/>
</dbReference>
<evidence type="ECO:0000256" key="5">
    <source>
        <dbReference type="HAMAP-Rule" id="MF_00374"/>
    </source>
</evidence>
<comment type="caution">
    <text evidence="6">The sequence shown here is derived from an EMBL/GenBank/DDBJ whole genome shotgun (WGS) entry which is preliminary data.</text>
</comment>
<dbReference type="InterPro" id="IPR001854">
    <property type="entry name" value="Ribosomal_uL29"/>
</dbReference>
<accession>A0A0F3MR14</accession>
<dbReference type="InterPro" id="IPR018254">
    <property type="entry name" value="Ribosomal_uL29_CS"/>
</dbReference>
<dbReference type="CDD" id="cd00427">
    <property type="entry name" value="Ribosomal_L29_HIP"/>
    <property type="match status" value="1"/>
</dbReference>
<comment type="similarity">
    <text evidence="1 5">Belongs to the universal ribosomal protein uL29 family.</text>
</comment>
<dbReference type="PROSITE" id="PS00579">
    <property type="entry name" value="RIBOSOMAL_L29"/>
    <property type="match status" value="1"/>
</dbReference>
<dbReference type="RefSeq" id="WP_004596213.1">
    <property type="nucleotide sequence ID" value="NZ_LANQ01000001.1"/>
</dbReference>
<evidence type="ECO:0000256" key="3">
    <source>
        <dbReference type="ARBA" id="ARBA00023274"/>
    </source>
</evidence>
<proteinExistence type="inferred from homology"/>
<dbReference type="PANTHER" id="PTHR10916:SF0">
    <property type="entry name" value="LARGE RIBOSOMAL SUBUNIT PROTEIN UL29C"/>
    <property type="match status" value="1"/>
</dbReference>
<dbReference type="GO" id="GO:0003735">
    <property type="term" value="F:structural constituent of ribosome"/>
    <property type="evidence" value="ECO:0007669"/>
    <property type="project" value="InterPro"/>
</dbReference>
<dbReference type="FunFam" id="1.10.287.310:FF:000001">
    <property type="entry name" value="50S ribosomal protein L29"/>
    <property type="match status" value="1"/>
</dbReference>
<dbReference type="HAMAP" id="MF_00374">
    <property type="entry name" value="Ribosomal_uL29"/>
    <property type="match status" value="1"/>
</dbReference>
<dbReference type="Proteomes" id="UP000033475">
    <property type="component" value="Unassembled WGS sequence"/>
</dbReference>
<organism evidence="6 7">
    <name type="scientific">Rickettsia felis str. Pedreira</name>
    <dbReference type="NCBI Taxonomy" id="1359196"/>
    <lineage>
        <taxon>Bacteria</taxon>
        <taxon>Pseudomonadati</taxon>
        <taxon>Pseudomonadota</taxon>
        <taxon>Alphaproteobacteria</taxon>
        <taxon>Rickettsiales</taxon>
        <taxon>Rickettsiaceae</taxon>
        <taxon>Rickettsieae</taxon>
        <taxon>Rickettsia</taxon>
        <taxon>spotted fever group</taxon>
    </lineage>
</organism>
<dbReference type="AlphaFoldDB" id="A0A0F3MR14"/>
<evidence type="ECO:0000256" key="1">
    <source>
        <dbReference type="ARBA" id="ARBA00009254"/>
    </source>
</evidence>